<organism evidence="2 3">
    <name type="scientific">Trichoplusia ni</name>
    <name type="common">Cabbage looper</name>
    <dbReference type="NCBI Taxonomy" id="7111"/>
    <lineage>
        <taxon>Eukaryota</taxon>
        <taxon>Metazoa</taxon>
        <taxon>Ecdysozoa</taxon>
        <taxon>Arthropoda</taxon>
        <taxon>Hexapoda</taxon>
        <taxon>Insecta</taxon>
        <taxon>Pterygota</taxon>
        <taxon>Neoptera</taxon>
        <taxon>Endopterygota</taxon>
        <taxon>Lepidoptera</taxon>
        <taxon>Glossata</taxon>
        <taxon>Ditrysia</taxon>
        <taxon>Noctuoidea</taxon>
        <taxon>Noctuidae</taxon>
        <taxon>Plusiinae</taxon>
        <taxon>Trichoplusia</taxon>
    </lineage>
</organism>
<evidence type="ECO:0000256" key="1">
    <source>
        <dbReference type="SAM" id="Phobius"/>
    </source>
</evidence>
<keyword evidence="2" id="KW-1185">Reference proteome</keyword>
<feature type="transmembrane region" description="Helical" evidence="1">
    <location>
        <begin position="103"/>
        <end position="124"/>
    </location>
</feature>
<dbReference type="AlphaFoldDB" id="A0A7E5WJ11"/>
<keyword evidence="1" id="KW-1133">Transmembrane helix</keyword>
<protein>
    <submittedName>
        <fullName evidence="3">Uncharacterized protein LOC113503146</fullName>
    </submittedName>
</protein>
<name>A0A7E5WJ11_TRINI</name>
<dbReference type="GeneID" id="113503146"/>
<evidence type="ECO:0000313" key="3">
    <source>
        <dbReference type="RefSeq" id="XP_026740765.1"/>
    </source>
</evidence>
<dbReference type="KEGG" id="tnl:113503146"/>
<accession>A0A7E5WJ11</accession>
<reference evidence="3" key="1">
    <citation type="submission" date="2025-08" db="UniProtKB">
        <authorList>
            <consortium name="RefSeq"/>
        </authorList>
    </citation>
    <scope>IDENTIFICATION</scope>
</reference>
<dbReference type="RefSeq" id="XP_026740765.1">
    <property type="nucleotide sequence ID" value="XM_026884964.1"/>
</dbReference>
<dbReference type="Proteomes" id="UP000322000">
    <property type="component" value="Chromosome 18"/>
</dbReference>
<feature type="transmembrane region" description="Helical" evidence="1">
    <location>
        <begin position="59"/>
        <end position="83"/>
    </location>
</feature>
<feature type="transmembrane region" description="Helical" evidence="1">
    <location>
        <begin position="131"/>
        <end position="154"/>
    </location>
</feature>
<dbReference type="OrthoDB" id="7317873at2759"/>
<keyword evidence="1" id="KW-0812">Transmembrane</keyword>
<keyword evidence="1" id="KW-0472">Membrane</keyword>
<proteinExistence type="predicted"/>
<sequence>MLNSPGFDFAKHLDQNLYTYYLQEQNARDGNTEESLQGCGEPGGKAWPITVKRSLVRRLLPIVVLIGGLEIVTGIVLLTFVAFHVTEYDMLYATEDSKLISVMSFGGLISLSLSGAMLLTSIILEKRRLLWIYIINSTFLCVYIFVLSVMKIHFALLVLERDTYKIILPESRQFLLSTACVVGIVTMLGSVIHFIGNVTVFTFYNLKYIQPISSIMIRDVLC</sequence>
<dbReference type="InParanoid" id="A0A7E5WJ11"/>
<feature type="transmembrane region" description="Helical" evidence="1">
    <location>
        <begin position="174"/>
        <end position="206"/>
    </location>
</feature>
<evidence type="ECO:0000313" key="2">
    <source>
        <dbReference type="Proteomes" id="UP000322000"/>
    </source>
</evidence>
<gene>
    <name evidence="3" type="primary">LOC113503146</name>
</gene>